<feature type="transmembrane region" description="Helical" evidence="8">
    <location>
        <begin position="500"/>
        <end position="518"/>
    </location>
</feature>
<organism evidence="9 10">
    <name type="scientific">Acetobacter senegalensis</name>
    <dbReference type="NCBI Taxonomy" id="446692"/>
    <lineage>
        <taxon>Bacteria</taxon>
        <taxon>Pseudomonadati</taxon>
        <taxon>Pseudomonadota</taxon>
        <taxon>Alphaproteobacteria</taxon>
        <taxon>Acetobacterales</taxon>
        <taxon>Acetobacteraceae</taxon>
        <taxon>Acetobacter</taxon>
    </lineage>
</organism>
<feature type="compositionally biased region" description="Polar residues" evidence="7">
    <location>
        <begin position="225"/>
        <end position="234"/>
    </location>
</feature>
<evidence type="ECO:0000256" key="7">
    <source>
        <dbReference type="SAM" id="MobiDB-lite"/>
    </source>
</evidence>
<dbReference type="KEGG" id="asz:ASN_2722"/>
<feature type="transmembrane region" description="Helical" evidence="8">
    <location>
        <begin position="172"/>
        <end position="196"/>
    </location>
</feature>
<protein>
    <submittedName>
        <fullName evidence="9">Fusaric acid resistance protein</fullName>
    </submittedName>
</protein>
<feature type="transmembrane region" description="Helical" evidence="8">
    <location>
        <begin position="125"/>
        <end position="143"/>
    </location>
</feature>
<dbReference type="GO" id="GO:0005886">
    <property type="term" value="C:plasma membrane"/>
    <property type="evidence" value="ECO:0007669"/>
    <property type="project" value="UniProtKB-SubCell"/>
</dbReference>
<keyword evidence="6 8" id="KW-0472">Membrane</keyword>
<keyword evidence="4 8" id="KW-0812">Transmembrane</keyword>
<feature type="transmembrane region" description="Helical" evidence="8">
    <location>
        <begin position="430"/>
        <end position="453"/>
    </location>
</feature>
<evidence type="ECO:0000256" key="8">
    <source>
        <dbReference type="SAM" id="Phobius"/>
    </source>
</evidence>
<dbReference type="InterPro" id="IPR006726">
    <property type="entry name" value="PHBA_efflux_AaeB/fusaric-R"/>
</dbReference>
<dbReference type="GO" id="GO:0022857">
    <property type="term" value="F:transmembrane transporter activity"/>
    <property type="evidence" value="ECO:0007669"/>
    <property type="project" value="InterPro"/>
</dbReference>
<reference evidence="10" key="1">
    <citation type="submission" date="2014-09" db="EMBL/GenBank/DDBJ databases">
        <authorList>
            <person name="Illeghems K.G."/>
        </authorList>
    </citation>
    <scope>NUCLEOTIDE SEQUENCE [LARGE SCALE GENOMIC DNA]</scope>
    <source>
        <strain evidence="10">108B</strain>
    </source>
</reference>
<dbReference type="PANTHER" id="PTHR30509">
    <property type="entry name" value="P-HYDROXYBENZOIC ACID EFFLUX PUMP SUBUNIT-RELATED"/>
    <property type="match status" value="1"/>
</dbReference>
<evidence type="ECO:0000313" key="9">
    <source>
        <dbReference type="EMBL" id="CEF41993.1"/>
    </source>
</evidence>
<keyword evidence="5 8" id="KW-1133">Transmembrane helix</keyword>
<dbReference type="PANTHER" id="PTHR30509:SF9">
    <property type="entry name" value="MULTIDRUG RESISTANCE PROTEIN MDTO"/>
    <property type="match status" value="1"/>
</dbReference>
<name>A0A0U5EW63_9PROT</name>
<sequence>MTRFWTPVPHYLTLHENRRTMTDTLSALLRPCFPAIFTNDERWRATLATAAYTARVFLAIGIALFLAFTFQLQSPMSAATTVLIVANPTVGAMVSKSMWRVIGTIIGASISVGVMAAFVQSPVLYYAALAFFVGLACMVATFLRLFRAYAAVLTGYTIVIVSSPAFANPDSIFLAAMGRLSAVTTGVVVTAFVFMVTSPRKPSQVLVTLGDVFRETVRHALSFHSAESNRSSPAQAAEAMEDQMPGLENTSSTPAFRGLPQPLYDSRGRLLARMTGLGPAIEYAAADDRDMQARVRRLRIGLSRLTGLIVTYHPYWLNLSLANGASCQVHQEVAETLKTILDLTEQPGWQDNPKPVSDCIHATLEKLDLLERQNPTPTVLASLDNTRDVLVHLDMALHDITTRRPGRRSVKMATYLEWPMAMRNGARGMFIALLAGMLWYVLHWSAGPMLMLYVVAASSLLSTTPSAAKTSPLMAVGTALAIPASFLCHVVGLPRIDGYPLLWMTVCLFLLPGVWLQFHPRYSIGAFGYAVFFTMMLSVTNPIVYDDMTLTNNWMTMAAACVLLVLVFRVILPADHRLDAARLVSSLTRSVQQLAAAPQNRPILWVVWESLQLQKIARLMMRLSFLDESVDRKGYTDAAFAAISLGRLIVRLRWNAGHTVLAPSAHDALLDALKSFKTLHHAPEQTAAELLKTAHHISAIPHPEAACLARERVVSCLEQAAYIITSVPGFFHRYGPLQLSRDIPGANAGVTAVVPHHNPVFG</sequence>
<gene>
    <name evidence="9" type="primary">fusB</name>
    <name evidence="9" type="ORF">ASN_2722</name>
</gene>
<dbReference type="PATRIC" id="fig|446692.3.peg.2849"/>
<evidence type="ECO:0000256" key="6">
    <source>
        <dbReference type="ARBA" id="ARBA00023136"/>
    </source>
</evidence>
<evidence type="ECO:0000313" key="10">
    <source>
        <dbReference type="Proteomes" id="UP000056109"/>
    </source>
</evidence>
<feature type="transmembrane region" description="Helical" evidence="8">
    <location>
        <begin position="148"/>
        <end position="166"/>
    </location>
</feature>
<feature type="region of interest" description="Disordered" evidence="7">
    <location>
        <begin position="225"/>
        <end position="259"/>
    </location>
</feature>
<evidence type="ECO:0000256" key="3">
    <source>
        <dbReference type="ARBA" id="ARBA00022475"/>
    </source>
</evidence>
<comment type="subcellular location">
    <subcellularLocation>
        <location evidence="1">Cell membrane</location>
        <topology evidence="1">Multi-pass membrane protein</topology>
    </subcellularLocation>
</comment>
<feature type="transmembrane region" description="Helical" evidence="8">
    <location>
        <begin position="101"/>
        <end position="119"/>
    </location>
</feature>
<evidence type="ECO:0000256" key="5">
    <source>
        <dbReference type="ARBA" id="ARBA00022989"/>
    </source>
</evidence>
<accession>A0A0U5EW63</accession>
<feature type="transmembrane region" description="Helical" evidence="8">
    <location>
        <begin position="52"/>
        <end position="70"/>
    </location>
</feature>
<dbReference type="AlphaFoldDB" id="A0A0U5EW63"/>
<feature type="transmembrane region" description="Helical" evidence="8">
    <location>
        <begin position="473"/>
        <end position="493"/>
    </location>
</feature>
<keyword evidence="2" id="KW-0813">Transport</keyword>
<keyword evidence="3" id="KW-1003">Cell membrane</keyword>
<feature type="transmembrane region" description="Helical" evidence="8">
    <location>
        <begin position="554"/>
        <end position="572"/>
    </location>
</feature>
<keyword evidence="10" id="KW-1185">Reference proteome</keyword>
<evidence type="ECO:0000256" key="2">
    <source>
        <dbReference type="ARBA" id="ARBA00022448"/>
    </source>
</evidence>
<evidence type="ECO:0000256" key="4">
    <source>
        <dbReference type="ARBA" id="ARBA00022692"/>
    </source>
</evidence>
<dbReference type="EMBL" id="LN606600">
    <property type="protein sequence ID" value="CEF41993.1"/>
    <property type="molecule type" value="Genomic_DNA"/>
</dbReference>
<proteinExistence type="predicted"/>
<dbReference type="Pfam" id="PF04632">
    <property type="entry name" value="FUSC"/>
    <property type="match status" value="1"/>
</dbReference>
<dbReference type="Proteomes" id="UP000056109">
    <property type="component" value="Chromosome I"/>
</dbReference>
<evidence type="ECO:0000256" key="1">
    <source>
        <dbReference type="ARBA" id="ARBA00004651"/>
    </source>
</evidence>
<feature type="transmembrane region" description="Helical" evidence="8">
    <location>
        <begin position="524"/>
        <end position="545"/>
    </location>
</feature>